<feature type="region of interest" description="Disordered" evidence="1">
    <location>
        <begin position="165"/>
        <end position="195"/>
    </location>
</feature>
<gene>
    <name evidence="3" type="ORF">OLC1_LOCUS16894</name>
</gene>
<name>A0AAV1DM25_OLDCO</name>
<dbReference type="PANTHER" id="PTHR15496">
    <property type="entry name" value="GENERAL TRANSCRIPTION FACTOR 3C POLYPEPTIDE 4 FAMILY"/>
    <property type="match status" value="1"/>
</dbReference>
<proteinExistence type="predicted"/>
<dbReference type="Proteomes" id="UP001161247">
    <property type="component" value="Chromosome 6"/>
</dbReference>
<evidence type="ECO:0000313" key="4">
    <source>
        <dbReference type="Proteomes" id="UP001161247"/>
    </source>
</evidence>
<organism evidence="3 4">
    <name type="scientific">Oldenlandia corymbosa var. corymbosa</name>
    <dbReference type="NCBI Taxonomy" id="529605"/>
    <lineage>
        <taxon>Eukaryota</taxon>
        <taxon>Viridiplantae</taxon>
        <taxon>Streptophyta</taxon>
        <taxon>Embryophyta</taxon>
        <taxon>Tracheophyta</taxon>
        <taxon>Spermatophyta</taxon>
        <taxon>Magnoliopsida</taxon>
        <taxon>eudicotyledons</taxon>
        <taxon>Gunneridae</taxon>
        <taxon>Pentapetalae</taxon>
        <taxon>asterids</taxon>
        <taxon>lamiids</taxon>
        <taxon>Gentianales</taxon>
        <taxon>Rubiaceae</taxon>
        <taxon>Rubioideae</taxon>
        <taxon>Spermacoceae</taxon>
        <taxon>Hedyotis-Oldenlandia complex</taxon>
        <taxon>Oldenlandia</taxon>
    </lineage>
</organism>
<dbReference type="AlphaFoldDB" id="A0AAV1DM25"/>
<dbReference type="Gene3D" id="2.130.10.10">
    <property type="entry name" value="YVTN repeat-like/Quinoprotein amine dehydrogenase"/>
    <property type="match status" value="1"/>
</dbReference>
<evidence type="ECO:0000313" key="3">
    <source>
        <dbReference type="EMBL" id="CAI9108897.1"/>
    </source>
</evidence>
<dbReference type="PANTHER" id="PTHR15496:SF2">
    <property type="entry name" value="GENERAL TRANSCRIPTION FACTOR 3C POLYPEPTIDE 4"/>
    <property type="match status" value="1"/>
</dbReference>
<keyword evidence="4" id="KW-1185">Reference proteome</keyword>
<dbReference type="EMBL" id="OX459123">
    <property type="protein sequence ID" value="CAI9108897.1"/>
    <property type="molecule type" value="Genomic_DNA"/>
</dbReference>
<evidence type="ECO:0000256" key="1">
    <source>
        <dbReference type="SAM" id="MobiDB-lite"/>
    </source>
</evidence>
<dbReference type="GO" id="GO:0006384">
    <property type="term" value="P:transcription initiation at RNA polymerase III promoter"/>
    <property type="evidence" value="ECO:0007669"/>
    <property type="project" value="InterPro"/>
</dbReference>
<dbReference type="GO" id="GO:0004402">
    <property type="term" value="F:histone acetyltransferase activity"/>
    <property type="evidence" value="ECO:0007669"/>
    <property type="project" value="InterPro"/>
</dbReference>
<dbReference type="Pfam" id="PF12657">
    <property type="entry name" value="TFIIIC_delta"/>
    <property type="match status" value="1"/>
</dbReference>
<dbReference type="InterPro" id="IPR024761">
    <property type="entry name" value="TFIIIC_delta_N"/>
</dbReference>
<dbReference type="InterPro" id="IPR044230">
    <property type="entry name" value="GTF3C4"/>
</dbReference>
<feature type="domain" description="Transcription factor IIIC 90kDa subunit N-terminal" evidence="2">
    <location>
        <begin position="22"/>
        <end position="154"/>
    </location>
</feature>
<dbReference type="GO" id="GO:0000127">
    <property type="term" value="C:transcription factor TFIIIC complex"/>
    <property type="evidence" value="ECO:0007669"/>
    <property type="project" value="InterPro"/>
</dbReference>
<sequence length="888" mass="98800">MPERFEACPLVGTPQYPNAVAWSDENLVAAASGQIVTIMRPAASFGSPRGTVTLSPTKPFPIGVINREDLRSPCLLPICLSRDVKPCVRSISWSPIGFAPNAGCLLAVCTTEGRVTIYRMPYCEYAKEWIQVMDISDMLYAYLASVNFFEEPTCLSRMAELQDSTKRTQGDQRCAEIQPTTDSEQRKRPRRQKRSTLVVVEIETQKLNEDEEPGMFSVPDSGKKEPKQSQETCSPDLISAEQYASRSRLLSSLIVAWSPILPLTSGIEETNSIQKSSLLAVGGKSGRISFWRFDQPTSYSILNGGEAFSALLIGLLQAHDFDITALSWEIFVDGDAANPLLLLASGSTNGCVKIWKAYASEVMKSSEAYFLPLYLLNEVLTMDCGIVSVLSLFLPRESPGEMVLAIGQGSGLLEIWIGNLNSSKFEREGYSEAHNHILMGLAWGFGGKCLYSCSQDGSIRSWILSESILREVPFPSNIPGIRSPSNLSVPCDYDLCFGLAISPGNLTLAVAHSFDSGLLNPMYEARIQKAVVEYLWIGGQQLDLTVCIDERIEDEAIPDFPTRELISWEQNLLWSFKQHEHGNKPLVIWDIVASMLALRQCVPNHVVNIIIQWLRSLFGSMFEVSPAFLFETSKRLSNITSRQLQLLNVIGRRVFIREPELDKTISKGQGVKELGSVEEEQNFWLRLVGDSEREIRERLFAVNCLAILRSDSFFSNKFVNDRSQTPVGLSQMMWWVSLNQDDLKDRVKSLAAEIGNGKTRLSSTCERVDEERCIFCSASVPFESTEVAFCQGVKDGSGGDDQVHKLARCAVSMKVVSPMTPTWFCICCHRKSEHIPPPLLFLLSSFPFDLSDVSQVCSSKESAKPLCPFCGILLQRPQNKFHLSPCPV</sequence>
<dbReference type="SMART" id="SM00320">
    <property type="entry name" value="WD40"/>
    <property type="match status" value="4"/>
</dbReference>
<dbReference type="InterPro" id="IPR036322">
    <property type="entry name" value="WD40_repeat_dom_sf"/>
</dbReference>
<dbReference type="InterPro" id="IPR015943">
    <property type="entry name" value="WD40/YVTN_repeat-like_dom_sf"/>
</dbReference>
<dbReference type="SUPFAM" id="SSF50978">
    <property type="entry name" value="WD40 repeat-like"/>
    <property type="match status" value="1"/>
</dbReference>
<protein>
    <submittedName>
        <fullName evidence="3">OLC1v1008599C1</fullName>
    </submittedName>
</protein>
<evidence type="ECO:0000259" key="2">
    <source>
        <dbReference type="Pfam" id="PF12657"/>
    </source>
</evidence>
<feature type="region of interest" description="Disordered" evidence="1">
    <location>
        <begin position="209"/>
        <end position="233"/>
    </location>
</feature>
<dbReference type="InterPro" id="IPR001680">
    <property type="entry name" value="WD40_rpt"/>
</dbReference>
<reference evidence="3" key="1">
    <citation type="submission" date="2023-03" db="EMBL/GenBank/DDBJ databases">
        <authorList>
            <person name="Julca I."/>
        </authorList>
    </citation>
    <scope>NUCLEOTIDE SEQUENCE</scope>
</reference>
<accession>A0AAV1DM25</accession>
<feature type="compositionally biased region" description="Basic and acidic residues" evidence="1">
    <location>
        <begin position="165"/>
        <end position="174"/>
    </location>
</feature>